<feature type="domain" description="2Fe-2S ferredoxin-type" evidence="7">
    <location>
        <begin position="247"/>
        <end position="332"/>
    </location>
</feature>
<dbReference type="GO" id="GO:0051537">
    <property type="term" value="F:2 iron, 2 sulfur cluster binding"/>
    <property type="evidence" value="ECO:0007669"/>
    <property type="project" value="UniProtKB-KW"/>
</dbReference>
<evidence type="ECO:0000256" key="6">
    <source>
        <dbReference type="ARBA" id="ARBA00023014"/>
    </source>
</evidence>
<dbReference type="PROSITE" id="PS51085">
    <property type="entry name" value="2FE2S_FER_2"/>
    <property type="match status" value="1"/>
</dbReference>
<evidence type="ECO:0000313" key="10">
    <source>
        <dbReference type="Proteomes" id="UP000316798"/>
    </source>
</evidence>
<keyword evidence="6" id="KW-0411">Iron-sulfur</keyword>
<dbReference type="InterPro" id="IPR017927">
    <property type="entry name" value="FAD-bd_FR_type"/>
</dbReference>
<dbReference type="Pfam" id="PF00175">
    <property type="entry name" value="NAD_binding_1"/>
    <property type="match status" value="1"/>
</dbReference>
<dbReference type="Pfam" id="PF00111">
    <property type="entry name" value="Fer2"/>
    <property type="match status" value="1"/>
</dbReference>
<dbReference type="InterPro" id="IPR012675">
    <property type="entry name" value="Beta-grasp_dom_sf"/>
</dbReference>
<dbReference type="InterPro" id="IPR036010">
    <property type="entry name" value="2Fe-2S_ferredoxin-like_sf"/>
</dbReference>
<dbReference type="EMBL" id="CP035503">
    <property type="protein sequence ID" value="QDL35894.1"/>
    <property type="molecule type" value="Genomic_DNA"/>
</dbReference>
<dbReference type="PANTHER" id="PTHR47354:SF1">
    <property type="entry name" value="CARNITINE MONOOXYGENASE REDUCTASE SUBUNIT"/>
    <property type="match status" value="1"/>
</dbReference>
<dbReference type="InterPro" id="IPR001041">
    <property type="entry name" value="2Fe-2S_ferredoxin-type"/>
</dbReference>
<name>A0A515D653_9BURK</name>
<evidence type="ECO:0000259" key="8">
    <source>
        <dbReference type="PROSITE" id="PS51384"/>
    </source>
</evidence>
<keyword evidence="3" id="KW-0479">Metal-binding</keyword>
<dbReference type="InterPro" id="IPR001433">
    <property type="entry name" value="OxRdtase_FAD/NAD-bd"/>
</dbReference>
<organism evidence="9 10">
    <name type="scientific">Rhodoferax sediminis</name>
    <dbReference type="NCBI Taxonomy" id="2509614"/>
    <lineage>
        <taxon>Bacteria</taxon>
        <taxon>Pseudomonadati</taxon>
        <taxon>Pseudomonadota</taxon>
        <taxon>Betaproteobacteria</taxon>
        <taxon>Burkholderiales</taxon>
        <taxon>Comamonadaceae</taxon>
        <taxon>Rhodoferax</taxon>
    </lineage>
</organism>
<dbReference type="InterPro" id="IPR050415">
    <property type="entry name" value="MRET"/>
</dbReference>
<evidence type="ECO:0000256" key="1">
    <source>
        <dbReference type="ARBA" id="ARBA00022630"/>
    </source>
</evidence>
<protein>
    <submittedName>
        <fullName evidence="9">Oxidoreductase</fullName>
    </submittedName>
</protein>
<dbReference type="KEGG" id="rhf:EUB48_00275"/>
<dbReference type="GO" id="GO:0016491">
    <property type="term" value="F:oxidoreductase activity"/>
    <property type="evidence" value="ECO:0007669"/>
    <property type="project" value="UniProtKB-KW"/>
</dbReference>
<dbReference type="AlphaFoldDB" id="A0A515D653"/>
<dbReference type="PROSITE" id="PS00197">
    <property type="entry name" value="2FE2S_FER_1"/>
    <property type="match status" value="1"/>
</dbReference>
<dbReference type="Gene3D" id="2.40.30.10">
    <property type="entry name" value="Translation factors"/>
    <property type="match status" value="1"/>
</dbReference>
<evidence type="ECO:0000259" key="7">
    <source>
        <dbReference type="PROSITE" id="PS51085"/>
    </source>
</evidence>
<dbReference type="SUPFAM" id="SSF54292">
    <property type="entry name" value="2Fe-2S ferredoxin-like"/>
    <property type="match status" value="1"/>
</dbReference>
<accession>A0A515D653</accession>
<keyword evidence="10" id="KW-1185">Reference proteome</keyword>
<evidence type="ECO:0000313" key="9">
    <source>
        <dbReference type="EMBL" id="QDL35894.1"/>
    </source>
</evidence>
<dbReference type="CDD" id="cd00207">
    <property type="entry name" value="fer2"/>
    <property type="match status" value="1"/>
</dbReference>
<evidence type="ECO:0000256" key="3">
    <source>
        <dbReference type="ARBA" id="ARBA00022723"/>
    </source>
</evidence>
<dbReference type="SUPFAM" id="SSF63380">
    <property type="entry name" value="Riboflavin synthase domain-like"/>
    <property type="match status" value="1"/>
</dbReference>
<sequence>MTAQGSLGPGTLKVVVSNYRAEAKDVVVLDLRRPDGAPLPPFEPGAHIVVTLPNRLERQYSLVNNCRERDRYVIGVLREAPGHGSGGSEYVHQALATGSELTISEPQNNFRLEPDATAYRFIAGGIGVTPIVSMVQWCIENQRAWRLIYAVRNRCRTAFYEYLTQIGGDHVVWHFDDEAGTHLDVQRALDGLTPGELVYCCGPRPLMSSVREQLGARSDSGRFESFVKRQREPAEPAAVAAAQDQAFTVTLRQTGVSLPVPPDRSILEVLEANGVSVPFSCREGECGTCITRVCGGVPEHRDYVLTDAERACSKMMCVCVSRSLTPDLVLDL</sequence>
<gene>
    <name evidence="9" type="ORF">EUB48_00275</name>
</gene>
<dbReference type="CDD" id="cd06185">
    <property type="entry name" value="PDR_like"/>
    <property type="match status" value="1"/>
</dbReference>
<dbReference type="PANTHER" id="PTHR47354">
    <property type="entry name" value="NADH OXIDOREDUCTASE HCR"/>
    <property type="match status" value="1"/>
</dbReference>
<dbReference type="InterPro" id="IPR039261">
    <property type="entry name" value="FNR_nucleotide-bd"/>
</dbReference>
<dbReference type="SUPFAM" id="SSF52343">
    <property type="entry name" value="Ferredoxin reductase-like, C-terminal NADP-linked domain"/>
    <property type="match status" value="1"/>
</dbReference>
<dbReference type="PROSITE" id="PS51384">
    <property type="entry name" value="FAD_FR"/>
    <property type="match status" value="1"/>
</dbReference>
<dbReference type="InterPro" id="IPR017938">
    <property type="entry name" value="Riboflavin_synthase-like_b-brl"/>
</dbReference>
<reference evidence="9 10" key="1">
    <citation type="submission" date="2019-01" db="EMBL/GenBank/DDBJ databases">
        <title>Genomic insights into a novel species Rhodoferax sp.</title>
        <authorList>
            <person name="Jin L."/>
        </authorList>
    </citation>
    <scope>NUCLEOTIDE SEQUENCE [LARGE SCALE GENOMIC DNA]</scope>
    <source>
        <strain evidence="9 10">CHu59-6-5</strain>
    </source>
</reference>
<dbReference type="Gene3D" id="3.10.20.30">
    <property type="match status" value="1"/>
</dbReference>
<evidence type="ECO:0000256" key="5">
    <source>
        <dbReference type="ARBA" id="ARBA00023004"/>
    </source>
</evidence>
<dbReference type="PRINTS" id="PR00409">
    <property type="entry name" value="PHDIOXRDTASE"/>
</dbReference>
<evidence type="ECO:0000256" key="4">
    <source>
        <dbReference type="ARBA" id="ARBA00023002"/>
    </source>
</evidence>
<dbReference type="Gene3D" id="3.40.50.80">
    <property type="entry name" value="Nucleotide-binding domain of ferredoxin-NADP reductase (FNR) module"/>
    <property type="match status" value="1"/>
</dbReference>
<dbReference type="GO" id="GO:0046872">
    <property type="term" value="F:metal ion binding"/>
    <property type="evidence" value="ECO:0007669"/>
    <property type="project" value="UniProtKB-KW"/>
</dbReference>
<dbReference type="InterPro" id="IPR006058">
    <property type="entry name" value="2Fe2S_fd_BS"/>
</dbReference>
<keyword evidence="5" id="KW-0408">Iron</keyword>
<evidence type="ECO:0000256" key="2">
    <source>
        <dbReference type="ARBA" id="ARBA00022714"/>
    </source>
</evidence>
<feature type="domain" description="FAD-binding FR-type" evidence="8">
    <location>
        <begin position="9"/>
        <end position="113"/>
    </location>
</feature>
<keyword evidence="4" id="KW-0560">Oxidoreductase</keyword>
<proteinExistence type="predicted"/>
<keyword evidence="1" id="KW-0285">Flavoprotein</keyword>
<dbReference type="Proteomes" id="UP000316798">
    <property type="component" value="Chromosome"/>
</dbReference>
<keyword evidence="2" id="KW-0001">2Fe-2S</keyword>
<dbReference type="OrthoDB" id="370747at2"/>